<dbReference type="AlphaFoldDB" id="A0A7X5X7V2"/>
<organism evidence="2 3">
    <name type="scientific">Streptomyces malaysiensis</name>
    <dbReference type="NCBI Taxonomy" id="92644"/>
    <lineage>
        <taxon>Bacteria</taxon>
        <taxon>Bacillati</taxon>
        <taxon>Actinomycetota</taxon>
        <taxon>Actinomycetes</taxon>
        <taxon>Kitasatosporales</taxon>
        <taxon>Streptomycetaceae</taxon>
        <taxon>Streptomyces</taxon>
        <taxon>Streptomyces violaceusniger group</taxon>
    </lineage>
</organism>
<name>A0A7X5X7V2_STRMQ</name>
<evidence type="ECO:0000256" key="1">
    <source>
        <dbReference type="SAM" id="MobiDB-lite"/>
    </source>
</evidence>
<dbReference type="Proteomes" id="UP000536624">
    <property type="component" value="Unassembled WGS sequence"/>
</dbReference>
<gene>
    <name evidence="2" type="ORF">SMALB_6302</name>
</gene>
<dbReference type="EMBL" id="JAALLH010000001">
    <property type="protein sequence ID" value="NIY68218.1"/>
    <property type="molecule type" value="Genomic_DNA"/>
</dbReference>
<feature type="region of interest" description="Disordered" evidence="1">
    <location>
        <begin position="122"/>
        <end position="141"/>
    </location>
</feature>
<evidence type="ECO:0000313" key="3">
    <source>
        <dbReference type="Proteomes" id="UP000536624"/>
    </source>
</evidence>
<sequence>MVRCDFEPEQLAAPPEELIGEGVAAPVVGADPDDEQATAVRGLGVRGGLREGGRAVEEGRGLVEGRRDVRIGVPHTDPQPPLLHGTDTHFGRAGGVAVGIGDHLAGHEGRGVTELTHLMPGEHRTERSPGDGHGTGVVGQAERVRPGGSRCFGCGGGHEVSGLCEELCGVRTHTVGLAMAYIPFWRRNKGQVALCG</sequence>
<proteinExistence type="predicted"/>
<comment type="caution">
    <text evidence="2">The sequence shown here is derived from an EMBL/GenBank/DDBJ whole genome shotgun (WGS) entry which is preliminary data.</text>
</comment>
<accession>A0A7X5X7V2</accession>
<reference evidence="2 3" key="1">
    <citation type="submission" date="2020-02" db="EMBL/GenBank/DDBJ databases">
        <title>Streptomyces malaysiensis DSM14702 (JHCC583434, PFL_A843) Genome sequencing and assembly.</title>
        <authorList>
            <person name="Samborskyy M."/>
        </authorList>
    </citation>
    <scope>NUCLEOTIDE SEQUENCE [LARGE SCALE GENOMIC DNA]</scope>
    <source>
        <strain evidence="2 3">DSM 14702</strain>
    </source>
</reference>
<protein>
    <submittedName>
        <fullName evidence="2">Uncharacterized protein</fullName>
    </submittedName>
</protein>
<evidence type="ECO:0000313" key="2">
    <source>
        <dbReference type="EMBL" id="NIY68218.1"/>
    </source>
</evidence>